<evidence type="ECO:0000313" key="2">
    <source>
        <dbReference type="EMBL" id="SFN03319.1"/>
    </source>
</evidence>
<dbReference type="STRING" id="582667.SAMN05192568_11153"/>
<reference evidence="3" key="1">
    <citation type="submission" date="2016-10" db="EMBL/GenBank/DDBJ databases">
        <authorList>
            <person name="Varghese N."/>
            <person name="Submissions S."/>
        </authorList>
    </citation>
    <scope>NUCLEOTIDE SEQUENCE [LARGE SCALE GENOMIC DNA]</scope>
    <source>
        <strain evidence="3">BL36</strain>
    </source>
</reference>
<accession>A0A1I4VQM2</accession>
<dbReference type="InterPro" id="IPR038717">
    <property type="entry name" value="Tc1-like_DDE_dom"/>
</dbReference>
<name>A0A1I4VQM2_9HYPH</name>
<gene>
    <name evidence="2" type="ORF">SAMN05192568_11153</name>
</gene>
<keyword evidence="2" id="KW-0378">Hydrolase</keyword>
<dbReference type="Gene3D" id="3.30.420.10">
    <property type="entry name" value="Ribonuclease H-like superfamily/Ribonuclease H"/>
    <property type="match status" value="1"/>
</dbReference>
<dbReference type="Pfam" id="PF13358">
    <property type="entry name" value="DDE_3"/>
    <property type="match status" value="1"/>
</dbReference>
<dbReference type="GO" id="GO:0003676">
    <property type="term" value="F:nucleic acid binding"/>
    <property type="evidence" value="ECO:0007669"/>
    <property type="project" value="InterPro"/>
</dbReference>
<dbReference type="EMBL" id="FOTK01000115">
    <property type="protein sequence ID" value="SFN03319.1"/>
    <property type="molecule type" value="Genomic_DNA"/>
</dbReference>
<keyword evidence="2" id="KW-0540">Nuclease</keyword>
<sequence length="184" mass="20634">MKAIRAGLPRGTAIELWWQDEARVGQKNTLPRRWARRGTRPSAPKDQCTAYAYIFGAICPEKGKGAGLVLPHCDSEAMNLHLAEISRSVAPRAHAVLMLDGAGWHGAHDLVVPSNITLLTLPPCAPELNPVENVWQFIRDNWLGDRIFASYDDIVDHCCDAWNRLVAQPWKIMSLGLRTWAYRL</sequence>
<dbReference type="Proteomes" id="UP000199048">
    <property type="component" value="Unassembled WGS sequence"/>
</dbReference>
<evidence type="ECO:0000259" key="1">
    <source>
        <dbReference type="Pfam" id="PF13358"/>
    </source>
</evidence>
<feature type="domain" description="Tc1-like transposase DDE" evidence="1">
    <location>
        <begin position="16"/>
        <end position="154"/>
    </location>
</feature>
<organism evidence="2 3">
    <name type="scientific">Methylobacterium pseudosasicola</name>
    <dbReference type="NCBI Taxonomy" id="582667"/>
    <lineage>
        <taxon>Bacteria</taxon>
        <taxon>Pseudomonadati</taxon>
        <taxon>Pseudomonadota</taxon>
        <taxon>Alphaproteobacteria</taxon>
        <taxon>Hyphomicrobiales</taxon>
        <taxon>Methylobacteriaceae</taxon>
        <taxon>Methylobacterium</taxon>
    </lineage>
</organism>
<dbReference type="InterPro" id="IPR047655">
    <property type="entry name" value="Transpos_IS630-like"/>
</dbReference>
<dbReference type="NCBIfam" id="NF033545">
    <property type="entry name" value="transpos_IS630"/>
    <property type="match status" value="1"/>
</dbReference>
<keyword evidence="2" id="KW-0255">Endonuclease</keyword>
<proteinExistence type="predicted"/>
<keyword evidence="3" id="KW-1185">Reference proteome</keyword>
<dbReference type="InterPro" id="IPR036397">
    <property type="entry name" value="RNaseH_sf"/>
</dbReference>
<dbReference type="GO" id="GO:0004519">
    <property type="term" value="F:endonuclease activity"/>
    <property type="evidence" value="ECO:0007669"/>
    <property type="project" value="UniProtKB-KW"/>
</dbReference>
<dbReference type="AlphaFoldDB" id="A0A1I4VQM2"/>
<protein>
    <submittedName>
        <fullName evidence="2">DDE superfamily endonuclease</fullName>
    </submittedName>
</protein>
<evidence type="ECO:0000313" key="3">
    <source>
        <dbReference type="Proteomes" id="UP000199048"/>
    </source>
</evidence>